<dbReference type="CDD" id="cd03789">
    <property type="entry name" value="GT9_LPS_heptosyltransferase"/>
    <property type="match status" value="1"/>
</dbReference>
<reference evidence="3 4" key="1">
    <citation type="journal article" date="2019" name="Front. Microbiol.">
        <title>Genomes of Neutrophilic Sulfur-Oxidizing Chemolithoautotrophs Representing 9 Proteobacterial Species From 8 Genera.</title>
        <authorList>
            <person name="Watanabe T."/>
            <person name="Kojima H."/>
            <person name="Umezawa K."/>
            <person name="Hori C."/>
            <person name="Takasuka T.E."/>
            <person name="Kato Y."/>
            <person name="Fukui M."/>
        </authorList>
    </citation>
    <scope>NUCLEOTIDE SEQUENCE [LARGE SCALE GENOMIC DNA]</scope>
    <source>
        <strain evidence="3 4">TTN</strain>
    </source>
</reference>
<proteinExistence type="predicted"/>
<comment type="caution">
    <text evidence="3">The sequence shown here is derived from an EMBL/GenBank/DDBJ whole genome shotgun (WGS) entry which is preliminary data.</text>
</comment>
<keyword evidence="4" id="KW-1185">Reference proteome</keyword>
<dbReference type="PANTHER" id="PTHR30160">
    <property type="entry name" value="TETRAACYLDISACCHARIDE 4'-KINASE-RELATED"/>
    <property type="match status" value="1"/>
</dbReference>
<dbReference type="InterPro" id="IPR002201">
    <property type="entry name" value="Glyco_trans_9"/>
</dbReference>
<dbReference type="Gene3D" id="3.40.50.2000">
    <property type="entry name" value="Glycogen Phosphorylase B"/>
    <property type="match status" value="2"/>
</dbReference>
<evidence type="ECO:0000313" key="4">
    <source>
        <dbReference type="Proteomes" id="UP000286806"/>
    </source>
</evidence>
<evidence type="ECO:0000256" key="1">
    <source>
        <dbReference type="ARBA" id="ARBA00022676"/>
    </source>
</evidence>
<dbReference type="GO" id="GO:0005829">
    <property type="term" value="C:cytosol"/>
    <property type="evidence" value="ECO:0007669"/>
    <property type="project" value="TreeGrafter"/>
</dbReference>
<keyword evidence="1" id="KW-0328">Glycosyltransferase</keyword>
<dbReference type="RefSeq" id="WP_124705545.1">
    <property type="nucleotide sequence ID" value="NZ_BGOW01000027.1"/>
</dbReference>
<evidence type="ECO:0000313" key="3">
    <source>
        <dbReference type="EMBL" id="GBL46762.1"/>
    </source>
</evidence>
<sequence>MPDPRHILFVTLSNIGDAVMTTPVLAALHARYPQARFDIVADARSAALFEHFDALDEIILKHKNARWRDKLAFVRQLRRKRYDLIVDLRTDGLGWLLRARRRLHKVKHHPPERHSVVRHFMAIEPLLGHSQPPPAELWIAPAIHARVAAWLQGLPGKRWLALGPGANWEGKIWPATHFAELAQHCSGQFDAVIFLGSAADSARVADIARTLSLPCLDLTGKSGLLEAAAVLQRATVFVGNDSGLGHLASAVGTPTLTVFGPGEPLRYHPWGARARWLIAPGNDLARLDVARVAEQLNDLLNSP</sequence>
<dbReference type="Pfam" id="PF01075">
    <property type="entry name" value="Glyco_transf_9"/>
    <property type="match status" value="1"/>
</dbReference>
<protein>
    <submittedName>
        <fullName evidence="3">Lipopolysaccharide heptosyltransferase III</fullName>
    </submittedName>
</protein>
<accession>A0A401JGP2</accession>
<keyword evidence="2 3" id="KW-0808">Transferase</keyword>
<dbReference type="SUPFAM" id="SSF53756">
    <property type="entry name" value="UDP-Glycosyltransferase/glycogen phosphorylase"/>
    <property type="match status" value="1"/>
</dbReference>
<organism evidence="3 4">
    <name type="scientific">Sulfuriferula multivorans</name>
    <dbReference type="NCBI Taxonomy" id="1559896"/>
    <lineage>
        <taxon>Bacteria</taxon>
        <taxon>Pseudomonadati</taxon>
        <taxon>Pseudomonadota</taxon>
        <taxon>Betaproteobacteria</taxon>
        <taxon>Nitrosomonadales</taxon>
        <taxon>Sulfuricellaceae</taxon>
        <taxon>Sulfuriferula</taxon>
    </lineage>
</organism>
<dbReference type="AlphaFoldDB" id="A0A401JGP2"/>
<dbReference type="EMBL" id="BGOW01000027">
    <property type="protein sequence ID" value="GBL46762.1"/>
    <property type="molecule type" value="Genomic_DNA"/>
</dbReference>
<gene>
    <name evidence="3" type="ORF">SFMTTN_2587</name>
</gene>
<dbReference type="GO" id="GO:0009244">
    <property type="term" value="P:lipopolysaccharide core region biosynthetic process"/>
    <property type="evidence" value="ECO:0007669"/>
    <property type="project" value="TreeGrafter"/>
</dbReference>
<evidence type="ECO:0000256" key="2">
    <source>
        <dbReference type="ARBA" id="ARBA00022679"/>
    </source>
</evidence>
<name>A0A401JGP2_9PROT</name>
<dbReference type="GO" id="GO:0008713">
    <property type="term" value="F:ADP-heptose-lipopolysaccharide heptosyltransferase activity"/>
    <property type="evidence" value="ECO:0007669"/>
    <property type="project" value="TreeGrafter"/>
</dbReference>
<dbReference type="Proteomes" id="UP000286806">
    <property type="component" value="Unassembled WGS sequence"/>
</dbReference>
<dbReference type="InterPro" id="IPR051199">
    <property type="entry name" value="LPS_LOS_Heptosyltrfase"/>
</dbReference>
<dbReference type="OrthoDB" id="9781892at2"/>